<feature type="transmembrane region" description="Helical" evidence="6">
    <location>
        <begin position="37"/>
        <end position="55"/>
    </location>
</feature>
<dbReference type="InterPro" id="IPR005496">
    <property type="entry name" value="Integral_membrane_TerC"/>
</dbReference>
<keyword evidence="5 6" id="KW-0472">Membrane</keyword>
<feature type="transmembrane region" description="Helical" evidence="6">
    <location>
        <begin position="67"/>
        <end position="89"/>
    </location>
</feature>
<feature type="transmembrane region" description="Helical" evidence="6">
    <location>
        <begin position="6"/>
        <end position="25"/>
    </location>
</feature>
<dbReference type="AlphaFoldDB" id="A0AAC9YRL3"/>
<dbReference type="Proteomes" id="UP000217144">
    <property type="component" value="Chromosome"/>
</dbReference>
<feature type="transmembrane region" description="Helical" evidence="6">
    <location>
        <begin position="131"/>
        <end position="147"/>
    </location>
</feature>
<dbReference type="EMBL" id="CP016769">
    <property type="protein sequence ID" value="ASY11306.1"/>
    <property type="molecule type" value="Genomic_DNA"/>
</dbReference>
<evidence type="ECO:0000313" key="8">
    <source>
        <dbReference type="Proteomes" id="UP000217144"/>
    </source>
</evidence>
<evidence type="ECO:0000256" key="6">
    <source>
        <dbReference type="SAM" id="Phobius"/>
    </source>
</evidence>
<dbReference type="Pfam" id="PF03741">
    <property type="entry name" value="TerC"/>
    <property type="match status" value="1"/>
</dbReference>
<evidence type="ECO:0000256" key="5">
    <source>
        <dbReference type="ARBA" id="ARBA00023136"/>
    </source>
</evidence>
<feature type="transmembrane region" description="Helical" evidence="6">
    <location>
        <begin position="101"/>
        <end position="125"/>
    </location>
</feature>
<evidence type="ECO:0000256" key="3">
    <source>
        <dbReference type="ARBA" id="ARBA00022692"/>
    </source>
</evidence>
<sequence>MSSTEWLLTIGGLAAVIIFDLALAIAHRNKETSTKEALGWTLFYVAAAITFGLLMPRWTSDQLRTEFFAGWLTEYALSVDNIFVFIILISTLKVKKESQQLVLLFGILIAIVLRVILIFAGVALVTRFTSAFYFFGAFLIYTAWKLINEKEEVEKDEGKLIAFLRNRGLSTFAIALIALGVTDLVFALDSIPAILGLTTSTYVVITANIFALMGLRQLYFLLQGAMDRLVHLGRGLSFILAFIGVKMILHALHENGVHVVDISLEVSLTVIVSTLAITALTSLYATRGKEISKE</sequence>
<keyword evidence="3 6" id="KW-0812">Transmembrane</keyword>
<feature type="transmembrane region" description="Helical" evidence="6">
    <location>
        <begin position="235"/>
        <end position="252"/>
    </location>
</feature>
<comment type="similarity">
    <text evidence="2">Belongs to the TerC family.</text>
</comment>
<comment type="subcellular location">
    <subcellularLocation>
        <location evidence="1">Membrane</location>
        <topology evidence="1">Multi-pass membrane protein</topology>
    </subcellularLocation>
</comment>
<evidence type="ECO:0000313" key="7">
    <source>
        <dbReference type="EMBL" id="ASY11306.1"/>
    </source>
</evidence>
<gene>
    <name evidence="7" type="ORF">A1s21148_01605</name>
</gene>
<organism evidence="7 8">
    <name type="scientific">Candidatus Planktophila lacus</name>
    <dbReference type="NCBI Taxonomy" id="1884913"/>
    <lineage>
        <taxon>Bacteria</taxon>
        <taxon>Bacillati</taxon>
        <taxon>Actinomycetota</taxon>
        <taxon>Actinomycetes</taxon>
        <taxon>Candidatus Nanopelagicales</taxon>
        <taxon>Candidatus Nanopelagicaceae</taxon>
        <taxon>Candidatus Planktophila</taxon>
    </lineage>
</organism>
<evidence type="ECO:0000256" key="1">
    <source>
        <dbReference type="ARBA" id="ARBA00004141"/>
    </source>
</evidence>
<dbReference type="KEGG" id="plan:A1s21148_01605"/>
<feature type="transmembrane region" description="Helical" evidence="6">
    <location>
        <begin position="264"/>
        <end position="285"/>
    </location>
</feature>
<dbReference type="PANTHER" id="PTHR30238">
    <property type="entry name" value="MEMBRANE BOUND PREDICTED REDOX MODULATOR"/>
    <property type="match status" value="1"/>
</dbReference>
<name>A0AAC9YRL3_9ACTN</name>
<keyword evidence="8" id="KW-1185">Reference proteome</keyword>
<feature type="transmembrane region" description="Helical" evidence="6">
    <location>
        <begin position="168"/>
        <end position="188"/>
    </location>
</feature>
<dbReference type="PANTHER" id="PTHR30238:SF0">
    <property type="entry name" value="THYLAKOID MEMBRANE PROTEIN TERC, CHLOROPLASTIC"/>
    <property type="match status" value="1"/>
</dbReference>
<dbReference type="GO" id="GO:0016020">
    <property type="term" value="C:membrane"/>
    <property type="evidence" value="ECO:0007669"/>
    <property type="project" value="UniProtKB-SubCell"/>
</dbReference>
<feature type="transmembrane region" description="Helical" evidence="6">
    <location>
        <begin position="194"/>
        <end position="215"/>
    </location>
</feature>
<accession>A0AAC9YRL3</accession>
<proteinExistence type="inferred from homology"/>
<keyword evidence="4 6" id="KW-1133">Transmembrane helix</keyword>
<reference evidence="7 8" key="1">
    <citation type="submission" date="2016-07" db="EMBL/GenBank/DDBJ databases">
        <title>High microdiversification within the ubiquitous acI lineage of Actinobacteria.</title>
        <authorList>
            <person name="Neuenschwander S.M."/>
            <person name="Salcher M."/>
            <person name="Ghai R."/>
            <person name="Pernthaler J."/>
        </authorList>
    </citation>
    <scope>NUCLEOTIDE SEQUENCE [LARGE SCALE GENOMIC DNA]</scope>
    <source>
        <strain evidence="7">MMS-21-148</strain>
    </source>
</reference>
<protein>
    <submittedName>
        <fullName evidence="7">Tellurite resistance protein TerC</fullName>
    </submittedName>
</protein>
<evidence type="ECO:0000256" key="4">
    <source>
        <dbReference type="ARBA" id="ARBA00022989"/>
    </source>
</evidence>
<evidence type="ECO:0000256" key="2">
    <source>
        <dbReference type="ARBA" id="ARBA00007511"/>
    </source>
</evidence>